<organism evidence="2 3">
    <name type="scientific">Mytilus coruscus</name>
    <name type="common">Sea mussel</name>
    <dbReference type="NCBI Taxonomy" id="42192"/>
    <lineage>
        <taxon>Eukaryota</taxon>
        <taxon>Metazoa</taxon>
        <taxon>Spiralia</taxon>
        <taxon>Lophotrochozoa</taxon>
        <taxon>Mollusca</taxon>
        <taxon>Bivalvia</taxon>
        <taxon>Autobranchia</taxon>
        <taxon>Pteriomorphia</taxon>
        <taxon>Mytilida</taxon>
        <taxon>Mytiloidea</taxon>
        <taxon>Mytilidae</taxon>
        <taxon>Mytilinae</taxon>
        <taxon>Mytilus</taxon>
    </lineage>
</organism>
<evidence type="ECO:0000313" key="3">
    <source>
        <dbReference type="Proteomes" id="UP000507470"/>
    </source>
</evidence>
<keyword evidence="1" id="KW-0812">Transmembrane</keyword>
<dbReference type="OrthoDB" id="10291187at2759"/>
<reference evidence="2 3" key="1">
    <citation type="submission" date="2020-06" db="EMBL/GenBank/DDBJ databases">
        <authorList>
            <person name="Li R."/>
            <person name="Bekaert M."/>
        </authorList>
    </citation>
    <scope>NUCLEOTIDE SEQUENCE [LARGE SCALE GENOMIC DNA]</scope>
    <source>
        <strain evidence="3">wild</strain>
    </source>
</reference>
<evidence type="ECO:0000256" key="1">
    <source>
        <dbReference type="SAM" id="Phobius"/>
    </source>
</evidence>
<feature type="transmembrane region" description="Helical" evidence="1">
    <location>
        <begin position="80"/>
        <end position="104"/>
    </location>
</feature>
<name>A0A6J8CPL8_MYTCO</name>
<accession>A0A6J8CPL8</accession>
<proteinExistence type="predicted"/>
<keyword evidence="1" id="KW-1133">Transmembrane helix</keyword>
<gene>
    <name evidence="2" type="ORF">MCOR_31345</name>
</gene>
<sequence length="242" mass="27511">MESILTSAISVNMQTEQSSHHASSNGTVFPMCEQMNLVIPHVPTTADFTKKHKRQSSRDIKVARQQFQLKGPFRHDSCKVVNITNLCLTIVCLTCVVYILSYYYPNGDGTGLIGKYYFNRLLCSKNNASCDTLPWIIKNQDSTQVSYDTTTRKIRISQPGSYLVQLSLNLEHSVSNDKQVCLACIKTYNEEKCGRFDRSAKQVDVSAVMKIPKQGQSFWITFTNWKKIYSIQELNRLSVSKL</sequence>
<evidence type="ECO:0000313" key="2">
    <source>
        <dbReference type="EMBL" id="CAC5396840.1"/>
    </source>
</evidence>
<dbReference type="AlphaFoldDB" id="A0A6J8CPL8"/>
<keyword evidence="1" id="KW-0472">Membrane</keyword>
<dbReference type="EMBL" id="CACVKT020005661">
    <property type="protein sequence ID" value="CAC5396840.1"/>
    <property type="molecule type" value="Genomic_DNA"/>
</dbReference>
<protein>
    <submittedName>
        <fullName evidence="2">Uncharacterized protein</fullName>
    </submittedName>
</protein>
<keyword evidence="3" id="KW-1185">Reference proteome</keyword>
<dbReference type="Proteomes" id="UP000507470">
    <property type="component" value="Unassembled WGS sequence"/>
</dbReference>